<keyword evidence="3 8" id="KW-0349">Heme</keyword>
<keyword evidence="7 8" id="KW-0503">Monooxygenase</keyword>
<dbReference type="CDD" id="cd11030">
    <property type="entry name" value="CYP105-like"/>
    <property type="match status" value="1"/>
</dbReference>
<keyword evidence="4 8" id="KW-0479">Metal-binding</keyword>
<evidence type="ECO:0000256" key="5">
    <source>
        <dbReference type="ARBA" id="ARBA00023002"/>
    </source>
</evidence>
<evidence type="ECO:0000256" key="1">
    <source>
        <dbReference type="ARBA" id="ARBA00001971"/>
    </source>
</evidence>
<dbReference type="InterPro" id="IPR036396">
    <property type="entry name" value="Cyt_P450_sf"/>
</dbReference>
<keyword evidence="6 8" id="KW-0408">Iron</keyword>
<dbReference type="InterPro" id="IPR001128">
    <property type="entry name" value="Cyt_P450"/>
</dbReference>
<reference evidence="9 10" key="1">
    <citation type="submission" date="2021-12" db="EMBL/GenBank/DDBJ databases">
        <title>Genome sequence of Kibdelosporangium philippinense ATCC 49844.</title>
        <authorList>
            <person name="Fedorov E.A."/>
            <person name="Omeragic M."/>
            <person name="Shalygina K.F."/>
            <person name="Maclea K.S."/>
        </authorList>
    </citation>
    <scope>NUCLEOTIDE SEQUENCE [LARGE SCALE GENOMIC DNA]</scope>
    <source>
        <strain evidence="9 10">ATCC 49844</strain>
    </source>
</reference>
<evidence type="ECO:0000256" key="4">
    <source>
        <dbReference type="ARBA" id="ARBA00022723"/>
    </source>
</evidence>
<evidence type="ECO:0000256" key="6">
    <source>
        <dbReference type="ARBA" id="ARBA00023004"/>
    </source>
</evidence>
<evidence type="ECO:0000256" key="3">
    <source>
        <dbReference type="ARBA" id="ARBA00022617"/>
    </source>
</evidence>
<name>A0ABS8ZMH9_9PSEU</name>
<evidence type="ECO:0000256" key="8">
    <source>
        <dbReference type="RuleBase" id="RU000461"/>
    </source>
</evidence>
<dbReference type="PROSITE" id="PS00086">
    <property type="entry name" value="CYTOCHROME_P450"/>
    <property type="match status" value="1"/>
</dbReference>
<sequence>MPFVPQPALFPLKRDGLDPVAELSRIRDEQPVSRLPLPFGMTVWLVTGYDEVQAVLGDTATFSNDFSNPGIVGIGAEHNPGGLGFSDPPAHTRLRRMLTPEFTMHRLKPLAPLIQAIVDTQLDRLAAHGDRPVDLVGEFALPIPSLIICELLDVPYEDRADFQRLSMARFDLFGSANASLGAVSESLAYLLELVKRQRTQPSDGLLGRLVRAHGDEIDDQELAGVADGLLTGGFETTASMLALGALALLQDPDLAARMQDEDTIGPSVDELLRYLTVVQLAFPRFARTDIQIAGTMIRKGDIVLCSLSAANRDPALGTDMDVLDPARSVPPHLAFGYGVHRCLGAELTRMELRAAYPALRPAISPSELSFRKLSLVYGIETLPVLLHVTRGGV</sequence>
<dbReference type="PANTHER" id="PTHR46696:SF5">
    <property type="entry name" value="CYTOCHROME P450 BJ-1"/>
    <property type="match status" value="1"/>
</dbReference>
<dbReference type="InterPro" id="IPR017972">
    <property type="entry name" value="Cyt_P450_CS"/>
</dbReference>
<keyword evidence="5 8" id="KW-0560">Oxidoreductase</keyword>
<evidence type="ECO:0000256" key="7">
    <source>
        <dbReference type="ARBA" id="ARBA00023033"/>
    </source>
</evidence>
<accession>A0ABS8ZMH9</accession>
<protein>
    <submittedName>
        <fullName evidence="9">Cytochrome P450</fullName>
    </submittedName>
</protein>
<comment type="caution">
    <text evidence="9">The sequence shown here is derived from an EMBL/GenBank/DDBJ whole genome shotgun (WGS) entry which is preliminary data.</text>
</comment>
<evidence type="ECO:0000313" key="9">
    <source>
        <dbReference type="EMBL" id="MCE7007002.1"/>
    </source>
</evidence>
<dbReference type="Gene3D" id="1.10.630.10">
    <property type="entry name" value="Cytochrome P450"/>
    <property type="match status" value="1"/>
</dbReference>
<dbReference type="PRINTS" id="PR00385">
    <property type="entry name" value="P450"/>
</dbReference>
<proteinExistence type="inferred from homology"/>
<dbReference type="Pfam" id="PF00067">
    <property type="entry name" value="p450"/>
    <property type="match status" value="2"/>
</dbReference>
<dbReference type="PRINTS" id="PR00359">
    <property type="entry name" value="BP450"/>
</dbReference>
<comment type="similarity">
    <text evidence="2 8">Belongs to the cytochrome P450 family.</text>
</comment>
<keyword evidence="10" id="KW-1185">Reference proteome</keyword>
<dbReference type="InterPro" id="IPR002397">
    <property type="entry name" value="Cyt_P450_B"/>
</dbReference>
<dbReference type="EMBL" id="JAJVCN010000002">
    <property type="protein sequence ID" value="MCE7007002.1"/>
    <property type="molecule type" value="Genomic_DNA"/>
</dbReference>
<gene>
    <name evidence="9" type="ORF">LWC34_29850</name>
</gene>
<dbReference type="PANTHER" id="PTHR46696">
    <property type="entry name" value="P450, PUTATIVE (EUROFUNG)-RELATED"/>
    <property type="match status" value="1"/>
</dbReference>
<evidence type="ECO:0000256" key="2">
    <source>
        <dbReference type="ARBA" id="ARBA00010617"/>
    </source>
</evidence>
<organism evidence="9 10">
    <name type="scientific">Kibdelosporangium philippinense</name>
    <dbReference type="NCBI Taxonomy" id="211113"/>
    <lineage>
        <taxon>Bacteria</taxon>
        <taxon>Bacillati</taxon>
        <taxon>Actinomycetota</taxon>
        <taxon>Actinomycetes</taxon>
        <taxon>Pseudonocardiales</taxon>
        <taxon>Pseudonocardiaceae</taxon>
        <taxon>Kibdelosporangium</taxon>
    </lineage>
</organism>
<dbReference type="SUPFAM" id="SSF48264">
    <property type="entry name" value="Cytochrome P450"/>
    <property type="match status" value="1"/>
</dbReference>
<dbReference type="Proteomes" id="UP001521150">
    <property type="component" value="Unassembled WGS sequence"/>
</dbReference>
<comment type="cofactor">
    <cofactor evidence="1">
        <name>heme</name>
        <dbReference type="ChEBI" id="CHEBI:30413"/>
    </cofactor>
</comment>
<evidence type="ECO:0000313" key="10">
    <source>
        <dbReference type="Proteomes" id="UP001521150"/>
    </source>
</evidence>